<dbReference type="EMBL" id="JAKCXM010002035">
    <property type="protein sequence ID" value="KAJ0390498.1"/>
    <property type="molecule type" value="Genomic_DNA"/>
</dbReference>
<accession>A0AAD5L703</accession>
<dbReference type="PANTHER" id="PTHR34223:SF51">
    <property type="entry name" value="OS06G0556300 PROTEIN"/>
    <property type="match status" value="1"/>
</dbReference>
<comment type="caution">
    <text evidence="1">The sequence shown here is derived from an EMBL/GenBank/DDBJ whole genome shotgun (WGS) entry which is preliminary data.</text>
</comment>
<keyword evidence="2" id="KW-1185">Reference proteome</keyword>
<reference evidence="1" key="1">
    <citation type="submission" date="2021-12" db="EMBL/GenBank/DDBJ databases">
        <title>Prjna785345.</title>
        <authorList>
            <person name="Rujirawat T."/>
            <person name="Krajaejun T."/>
        </authorList>
    </citation>
    <scope>NUCLEOTIDE SEQUENCE</scope>
    <source>
        <strain evidence="1">Pi057C3</strain>
    </source>
</reference>
<name>A0AAD5L703_PYTIN</name>
<dbReference type="PANTHER" id="PTHR34223">
    <property type="entry name" value="OS11G0201299 PROTEIN"/>
    <property type="match status" value="1"/>
</dbReference>
<dbReference type="InterPro" id="IPR053197">
    <property type="entry name" value="F-box_SCFL_complex_component"/>
</dbReference>
<protein>
    <submittedName>
        <fullName evidence="1">Uncharacterized protein</fullName>
    </submittedName>
</protein>
<dbReference type="InterPro" id="IPR032675">
    <property type="entry name" value="LRR_dom_sf"/>
</dbReference>
<dbReference type="Gene3D" id="3.80.10.10">
    <property type="entry name" value="Ribonuclease Inhibitor"/>
    <property type="match status" value="1"/>
</dbReference>
<dbReference type="Proteomes" id="UP001209570">
    <property type="component" value="Unassembled WGS sequence"/>
</dbReference>
<organism evidence="1 2">
    <name type="scientific">Pythium insidiosum</name>
    <name type="common">Pythiosis disease agent</name>
    <dbReference type="NCBI Taxonomy" id="114742"/>
    <lineage>
        <taxon>Eukaryota</taxon>
        <taxon>Sar</taxon>
        <taxon>Stramenopiles</taxon>
        <taxon>Oomycota</taxon>
        <taxon>Peronosporomycetes</taxon>
        <taxon>Pythiales</taxon>
        <taxon>Pythiaceae</taxon>
        <taxon>Pythium</taxon>
    </lineage>
</organism>
<evidence type="ECO:0000313" key="2">
    <source>
        <dbReference type="Proteomes" id="UP001209570"/>
    </source>
</evidence>
<gene>
    <name evidence="1" type="ORF">P43SY_011532</name>
</gene>
<evidence type="ECO:0000313" key="1">
    <source>
        <dbReference type="EMBL" id="KAJ0390498.1"/>
    </source>
</evidence>
<proteinExistence type="predicted"/>
<dbReference type="SUPFAM" id="SSF52058">
    <property type="entry name" value="L domain-like"/>
    <property type="match status" value="1"/>
</dbReference>
<dbReference type="AlphaFoldDB" id="A0AAD5L703"/>
<sequence>MPRAQRAFPGVRHLALSQVTIAAPALPAALASFALWRLERLELGGVWFLTDPLLRVVTETCPLLQTLVVRQCFLLKQPAVIGPRLRTLVIENCALTTFHDDTTWPNLQELRVASGGFDTLSVRRLVKSQLVGATQLHVLSLTNCFMVEQVLVDPGELPSLRVLNLRSCVGLRRVHVSSTTVQVVDLTLCVALQTVVLDLGVAQCLDLSYLKQLNQLYLRSGSLQTLDLVACAALSRENAIVACPQLRHVSLQGTQLTAQDLNRPDQDTERIPW</sequence>